<organism evidence="2 3">
    <name type="scientific">Riccia fluitans</name>
    <dbReference type="NCBI Taxonomy" id="41844"/>
    <lineage>
        <taxon>Eukaryota</taxon>
        <taxon>Viridiplantae</taxon>
        <taxon>Streptophyta</taxon>
        <taxon>Embryophyta</taxon>
        <taxon>Marchantiophyta</taxon>
        <taxon>Marchantiopsida</taxon>
        <taxon>Marchantiidae</taxon>
        <taxon>Marchantiales</taxon>
        <taxon>Ricciaceae</taxon>
        <taxon>Riccia</taxon>
    </lineage>
</organism>
<sequence>MEFSLSDDVIDHVTIEYLRETQYSSTRLPNVSFSHPFGASTSDDWRPTPSVYGGQSSGEVHGRPVPGDRDYVRLDHTPRGATDPSSFVCEEFAPSRLVEMMKMLRIMRSTHERNFGSRKVHSRLEQDVAISGLEKEHTQYVKKLESEWRAVAKILCCKSKEKAGESVECSASDVSSHLELESCCSSKVVESNESASSPNFAPAEFGSFDQGANSAHVYHGETKDILEDEHVVRVRKSRGRVPVQIEASDQGEQVVPVDESKGRVPVWIDDDDGRQDDISESSRMAPEVIDDNNRGVRGKADTTISDVDTRRGTASGGTYKELWSESHHEAESCNECDGVDICEKSIYNETIPQELPKPEHDLDSPVVYPTSLAWSDSEFEKNPNGLDVEDIPFGKTPVVEVQQLQSMQLPKLSTDLENPSEKYSQRRSKSQRYSNPFSPFKDRSNIPSGSEQKRIQHRVLVENRPMKPLSWVSGLRTPERSPKRLTSFDFRRRTDSKGNQVSPNVSEDLSDFPVIPKPRLVRSATMDVRHTMQRGKAINEDPKAVSEASKDENEVSTLVDIPPLPTTLSSIRVDRTDKDCNISEPTHRSCASCQRRRALNSNESNSLGKLNNRSPSSSQQVKSGRNIFDIRHVPSKHSDMEKSSGMKKSNAVLKKASLRLSSPDSEGSEAIHQTSSPQSREESPRSTAVQGTPDKTKNAFKDTPTLRRSSTWNDRSQTLDAKLTPGGPRRGGKVDRVARSLEGPRSSNEQPPFVVPSHGSIQRIRSSRTVL</sequence>
<dbReference type="Proteomes" id="UP001605036">
    <property type="component" value="Unassembled WGS sequence"/>
</dbReference>
<feature type="compositionally biased region" description="Polar residues" evidence="1">
    <location>
        <begin position="601"/>
        <end position="623"/>
    </location>
</feature>
<evidence type="ECO:0000256" key="1">
    <source>
        <dbReference type="SAM" id="MobiDB-lite"/>
    </source>
</evidence>
<gene>
    <name evidence="2" type="ORF">R1flu_017125</name>
</gene>
<accession>A0ABD1YRU0</accession>
<keyword evidence="3" id="KW-1185">Reference proteome</keyword>
<proteinExistence type="predicted"/>
<protein>
    <submittedName>
        <fullName evidence="2">Uncharacterized protein</fullName>
    </submittedName>
</protein>
<evidence type="ECO:0000313" key="3">
    <source>
        <dbReference type="Proteomes" id="UP001605036"/>
    </source>
</evidence>
<feature type="region of interest" description="Disordered" evidence="1">
    <location>
        <begin position="38"/>
        <end position="66"/>
    </location>
</feature>
<name>A0ABD1YRU0_9MARC</name>
<feature type="region of interest" description="Disordered" evidence="1">
    <location>
        <begin position="409"/>
        <end position="453"/>
    </location>
</feature>
<dbReference type="EMBL" id="JBHFFA010000004">
    <property type="protein sequence ID" value="KAL2632439.1"/>
    <property type="molecule type" value="Genomic_DNA"/>
</dbReference>
<feature type="region of interest" description="Disordered" evidence="1">
    <location>
        <begin position="536"/>
        <end position="556"/>
    </location>
</feature>
<feature type="compositionally biased region" description="Polar residues" evidence="1">
    <location>
        <begin position="759"/>
        <end position="771"/>
    </location>
</feature>
<dbReference type="AlphaFoldDB" id="A0ABD1YRU0"/>
<comment type="caution">
    <text evidence="2">The sequence shown here is derived from an EMBL/GenBank/DDBJ whole genome shotgun (WGS) entry which is preliminary data.</text>
</comment>
<feature type="compositionally biased region" description="Polar residues" evidence="1">
    <location>
        <begin position="497"/>
        <end position="507"/>
    </location>
</feature>
<reference evidence="2 3" key="1">
    <citation type="submission" date="2024-09" db="EMBL/GenBank/DDBJ databases">
        <title>Chromosome-scale assembly of Riccia fluitans.</title>
        <authorList>
            <person name="Paukszto L."/>
            <person name="Sawicki J."/>
            <person name="Karawczyk K."/>
            <person name="Piernik-Szablinska J."/>
            <person name="Szczecinska M."/>
            <person name="Mazdziarz M."/>
        </authorList>
    </citation>
    <scope>NUCLEOTIDE SEQUENCE [LARGE SCALE GENOMIC DNA]</scope>
    <source>
        <strain evidence="2">Rf_01</strain>
        <tissue evidence="2">Aerial parts of the thallus</tissue>
    </source>
</reference>
<feature type="region of interest" description="Disordered" evidence="1">
    <location>
        <begin position="471"/>
        <end position="510"/>
    </location>
</feature>
<feature type="compositionally biased region" description="Polar residues" evidence="1">
    <location>
        <begin position="706"/>
        <end position="719"/>
    </location>
</feature>
<feature type="compositionally biased region" description="Basic and acidic residues" evidence="1">
    <location>
        <begin position="537"/>
        <end position="553"/>
    </location>
</feature>
<feature type="region of interest" description="Disordered" evidence="1">
    <location>
        <begin position="660"/>
        <end position="771"/>
    </location>
</feature>
<feature type="region of interest" description="Disordered" evidence="1">
    <location>
        <begin position="601"/>
        <end position="627"/>
    </location>
</feature>
<evidence type="ECO:0000313" key="2">
    <source>
        <dbReference type="EMBL" id="KAL2632439.1"/>
    </source>
</evidence>